<dbReference type="Proteomes" id="UP001474120">
    <property type="component" value="Unassembled WGS sequence"/>
</dbReference>
<feature type="chain" id="PRO_5046317213" description="Secreted protein" evidence="1">
    <location>
        <begin position="20"/>
        <end position="223"/>
    </location>
</feature>
<evidence type="ECO:0008006" key="4">
    <source>
        <dbReference type="Google" id="ProtNLM"/>
    </source>
</evidence>
<evidence type="ECO:0000313" key="3">
    <source>
        <dbReference type="Proteomes" id="UP001474120"/>
    </source>
</evidence>
<name>A0ABU9L0L3_9FLAO</name>
<keyword evidence="1" id="KW-0732">Signal</keyword>
<accession>A0ABU9L0L3</accession>
<proteinExistence type="predicted"/>
<keyword evidence="3" id="KW-1185">Reference proteome</keyword>
<dbReference type="EMBL" id="JBCDNA010000002">
    <property type="protein sequence ID" value="MEL4455976.1"/>
    <property type="molecule type" value="Genomic_DNA"/>
</dbReference>
<organism evidence="2 3">
    <name type="scientific">Lutimonas vermicola</name>
    <dbReference type="NCBI Taxonomy" id="414288"/>
    <lineage>
        <taxon>Bacteria</taxon>
        <taxon>Pseudomonadati</taxon>
        <taxon>Bacteroidota</taxon>
        <taxon>Flavobacteriia</taxon>
        <taxon>Flavobacteriales</taxon>
        <taxon>Flavobacteriaceae</taxon>
        <taxon>Lutimonas</taxon>
    </lineage>
</organism>
<dbReference type="RefSeq" id="WP_342159983.1">
    <property type="nucleotide sequence ID" value="NZ_JBCDNA010000002.1"/>
</dbReference>
<evidence type="ECO:0000256" key="1">
    <source>
        <dbReference type="SAM" id="SignalP"/>
    </source>
</evidence>
<feature type="signal peptide" evidence="1">
    <location>
        <begin position="1"/>
        <end position="19"/>
    </location>
</feature>
<protein>
    <recommendedName>
        <fullName evidence="4">Secreted protein</fullName>
    </recommendedName>
</protein>
<evidence type="ECO:0000313" key="2">
    <source>
        <dbReference type="EMBL" id="MEL4455976.1"/>
    </source>
</evidence>
<comment type="caution">
    <text evidence="2">The sequence shown here is derived from an EMBL/GenBank/DDBJ whole genome shotgun (WGS) entry which is preliminary data.</text>
</comment>
<gene>
    <name evidence="2" type="ORF">AABB81_08735</name>
</gene>
<reference evidence="2 3" key="1">
    <citation type="submission" date="2024-04" db="EMBL/GenBank/DDBJ databases">
        <title>whole genome sequencing of Lutimonas vermicola strain IMCC1616.</title>
        <authorList>
            <person name="Bae S.S."/>
        </authorList>
    </citation>
    <scope>NUCLEOTIDE SEQUENCE [LARGE SCALE GENOMIC DNA]</scope>
    <source>
        <strain evidence="2 3">IMCC1616</strain>
    </source>
</reference>
<sequence>MKKIFATFVFFFLTAGIFAQIDNNIAEETDVFQYQPNKGNVMEFVPQDAENKEIKAETITLFGTIEDIADKFPSYSVIPQKKQRSMNNLNQIDKDVLVSNYWNGKDVSINKIQTSLELGKLETNSKTIRIICRDHSYVDGDRVKLYVNEEVIRRSITLQGGYYSIDINLKEGFNRIDIEALNQGSSGPNTAEFKVLDENGMLLADKEWNILTGYIATLVVMKR</sequence>